<proteinExistence type="predicted"/>
<evidence type="ECO:0000259" key="2">
    <source>
        <dbReference type="Pfam" id="PF00534"/>
    </source>
</evidence>
<dbReference type="InterPro" id="IPR028098">
    <property type="entry name" value="Glyco_trans_4-like_N"/>
</dbReference>
<dbReference type="AlphaFoldDB" id="A0A096CKX5"/>
<dbReference type="RefSeq" id="WP_036865754.1">
    <property type="nucleotide sequence ID" value="NZ_JRNQ01000002.1"/>
</dbReference>
<dbReference type="SUPFAM" id="SSF53756">
    <property type="entry name" value="UDP-Glycosyltransferase/glycogen phosphorylase"/>
    <property type="match status" value="1"/>
</dbReference>
<dbReference type="Pfam" id="PF13439">
    <property type="entry name" value="Glyco_transf_4"/>
    <property type="match status" value="1"/>
</dbReference>
<keyword evidence="1 4" id="KW-0808">Transferase</keyword>
<dbReference type="GO" id="GO:0016757">
    <property type="term" value="F:glycosyltransferase activity"/>
    <property type="evidence" value="ECO:0007669"/>
    <property type="project" value="UniProtKB-KW"/>
</dbReference>
<evidence type="ECO:0000256" key="1">
    <source>
        <dbReference type="ARBA" id="ARBA00022679"/>
    </source>
</evidence>
<sequence length="381" mass="43388">MKDTPIIIGYDAKRIVRNGTGLGNYSRTLIKNIIHTKDLRFTLRLYAPDQGKEAFRQQIKETKQVYYVYPHGKKGNIAKAWWRFSGINKDLINDGVQLYHGLSGELPKGIHDTGIKTLVTIHDLIFHRFPKYYNWLDVQLYKYKFQLTCKEADRIIAISECTKRDIIEFGGVDPSKITVIYQDCEQAFKEKISEEKLAEVKAHYNLPDKYLLNVGSIEERKNVLLAVKAFGKLETDAKMVIVGKHTPYTDKVIDYITAHKLQDKVMILHGVPFADLPSIYQLAHSFVYPSRYEGFGIPIIEALYSHLPVVACTGSCLEEAGGTDSIYVDPDDVEGMKAALLSVLSEVNRAEMIEKGLNYVKKFDTLKVTKQLINEYQALIK</sequence>
<accession>A0A096CKX5</accession>
<dbReference type="Proteomes" id="UP000029525">
    <property type="component" value="Unassembled WGS sequence"/>
</dbReference>
<dbReference type="Gene3D" id="3.40.50.2000">
    <property type="entry name" value="Glycogen Phosphorylase B"/>
    <property type="match status" value="2"/>
</dbReference>
<dbReference type="OrthoDB" id="9801609at2"/>
<name>A0A096CKX5_9BACT</name>
<reference evidence="4 5" key="1">
    <citation type="submission" date="2014-07" db="EMBL/GenBank/DDBJ databases">
        <authorList>
            <person name="McCorrison J."/>
            <person name="Sanka R."/>
            <person name="Torralba M."/>
            <person name="Gillis M."/>
            <person name="Haft D.H."/>
            <person name="Methe B."/>
            <person name="Sutton G."/>
            <person name="Nelson K.E."/>
        </authorList>
    </citation>
    <scope>NUCLEOTIDE SEQUENCE [LARGE SCALE GENOMIC DNA]</scope>
    <source>
        <strain evidence="4 5">DNF00320</strain>
    </source>
</reference>
<gene>
    <name evidence="4" type="ORF">HMPREF0647_00635</name>
</gene>
<protein>
    <submittedName>
        <fullName evidence="4">Mannosyltransferase</fullName>
    </submittedName>
</protein>
<evidence type="ECO:0000313" key="5">
    <source>
        <dbReference type="Proteomes" id="UP000029525"/>
    </source>
</evidence>
<keyword evidence="4" id="KW-0328">Glycosyltransferase</keyword>
<dbReference type="EMBL" id="JRNQ01000002">
    <property type="protein sequence ID" value="KGF45944.1"/>
    <property type="molecule type" value="Genomic_DNA"/>
</dbReference>
<evidence type="ECO:0000259" key="3">
    <source>
        <dbReference type="Pfam" id="PF13439"/>
    </source>
</evidence>
<feature type="domain" description="Glycosyl transferase family 1" evidence="2">
    <location>
        <begin position="206"/>
        <end position="354"/>
    </location>
</feature>
<organism evidence="4 5">
    <name type="scientific">Prevotella bivia DNF00320</name>
    <dbReference type="NCBI Taxonomy" id="1401068"/>
    <lineage>
        <taxon>Bacteria</taxon>
        <taxon>Pseudomonadati</taxon>
        <taxon>Bacteroidota</taxon>
        <taxon>Bacteroidia</taxon>
        <taxon>Bacteroidales</taxon>
        <taxon>Prevotellaceae</taxon>
        <taxon>Prevotella</taxon>
    </lineage>
</organism>
<dbReference type="InterPro" id="IPR001296">
    <property type="entry name" value="Glyco_trans_1"/>
</dbReference>
<comment type="caution">
    <text evidence="4">The sequence shown here is derived from an EMBL/GenBank/DDBJ whole genome shotgun (WGS) entry which is preliminary data.</text>
</comment>
<dbReference type="PANTHER" id="PTHR46401:SF2">
    <property type="entry name" value="GLYCOSYLTRANSFERASE WBBK-RELATED"/>
    <property type="match status" value="1"/>
</dbReference>
<dbReference type="CDD" id="cd03809">
    <property type="entry name" value="GT4_MtfB-like"/>
    <property type="match status" value="1"/>
</dbReference>
<dbReference type="PANTHER" id="PTHR46401">
    <property type="entry name" value="GLYCOSYLTRANSFERASE WBBK-RELATED"/>
    <property type="match status" value="1"/>
</dbReference>
<dbReference type="Pfam" id="PF00534">
    <property type="entry name" value="Glycos_transf_1"/>
    <property type="match status" value="1"/>
</dbReference>
<feature type="domain" description="Glycosyltransferase subfamily 4-like N-terminal" evidence="3">
    <location>
        <begin position="39"/>
        <end position="181"/>
    </location>
</feature>
<evidence type="ECO:0000313" key="4">
    <source>
        <dbReference type="EMBL" id="KGF45944.1"/>
    </source>
</evidence>